<feature type="transmembrane region" description="Helical" evidence="1">
    <location>
        <begin position="208"/>
        <end position="226"/>
    </location>
</feature>
<feature type="transmembrane region" description="Helical" evidence="1">
    <location>
        <begin position="441"/>
        <end position="465"/>
    </location>
</feature>
<keyword evidence="3" id="KW-1185">Reference proteome</keyword>
<dbReference type="FunFam" id="1.20.1250.20:FF:000505">
    <property type="entry name" value="Predicted protein"/>
    <property type="match status" value="1"/>
</dbReference>
<gene>
    <name evidence="2" type="primary">AUGUSTUS-3.0.2_00460</name>
    <name evidence="2" type="ORF">TcasGA2_TC000460</name>
</gene>
<evidence type="ECO:0000256" key="1">
    <source>
        <dbReference type="SAM" id="Phobius"/>
    </source>
</evidence>
<dbReference type="EMBL" id="KQ971312">
    <property type="protein sequence ID" value="EEZ98055.1"/>
    <property type="molecule type" value="Genomic_DNA"/>
</dbReference>
<feature type="transmembrane region" description="Helical" evidence="1">
    <location>
        <begin position="477"/>
        <end position="496"/>
    </location>
</feature>
<dbReference type="GO" id="GO:0005886">
    <property type="term" value="C:plasma membrane"/>
    <property type="evidence" value="ECO:0000318"/>
    <property type="project" value="GO_Central"/>
</dbReference>
<proteinExistence type="predicted"/>
<protein>
    <submittedName>
        <fullName evidence="2">Uncharacterized protein</fullName>
    </submittedName>
</protein>
<name>D6WA61_TRICA</name>
<feature type="transmembrane region" description="Helical" evidence="1">
    <location>
        <begin position="535"/>
        <end position="557"/>
    </location>
</feature>
<reference evidence="2 3" key="2">
    <citation type="journal article" date="2010" name="Nucleic Acids Res.">
        <title>BeetleBase in 2010: revisions to provide comprehensive genomic information for Tribolium castaneum.</title>
        <authorList>
            <person name="Kim H.S."/>
            <person name="Murphy T."/>
            <person name="Xia J."/>
            <person name="Caragea D."/>
            <person name="Park Y."/>
            <person name="Beeman R.W."/>
            <person name="Lorenzen M.D."/>
            <person name="Butcher S."/>
            <person name="Manak J.R."/>
            <person name="Brown S.J."/>
        </authorList>
    </citation>
    <scope>GENOME REANNOTATION</scope>
    <source>
        <strain evidence="2 3">Georgia GA2</strain>
    </source>
</reference>
<feature type="transmembrane region" description="Helical" evidence="1">
    <location>
        <begin position="173"/>
        <end position="196"/>
    </location>
</feature>
<dbReference type="KEGG" id="tca:103315241"/>
<dbReference type="InterPro" id="IPR050327">
    <property type="entry name" value="Proton-linked_MCT"/>
</dbReference>
<feature type="transmembrane region" description="Helical" evidence="1">
    <location>
        <begin position="600"/>
        <end position="618"/>
    </location>
</feature>
<dbReference type="AlphaFoldDB" id="D6WA61"/>
<organism evidence="2 3">
    <name type="scientific">Tribolium castaneum</name>
    <name type="common">Red flour beetle</name>
    <dbReference type="NCBI Taxonomy" id="7070"/>
    <lineage>
        <taxon>Eukaryota</taxon>
        <taxon>Metazoa</taxon>
        <taxon>Ecdysozoa</taxon>
        <taxon>Arthropoda</taxon>
        <taxon>Hexapoda</taxon>
        <taxon>Insecta</taxon>
        <taxon>Pterygota</taxon>
        <taxon>Neoptera</taxon>
        <taxon>Endopterygota</taxon>
        <taxon>Coleoptera</taxon>
        <taxon>Polyphaga</taxon>
        <taxon>Cucujiformia</taxon>
        <taxon>Tenebrionidae</taxon>
        <taxon>Tenebrionidae incertae sedis</taxon>
        <taxon>Tribolium</taxon>
    </lineage>
</organism>
<keyword evidence="1" id="KW-0472">Membrane</keyword>
<feature type="transmembrane region" description="Helical" evidence="1">
    <location>
        <begin position="111"/>
        <end position="130"/>
    </location>
</feature>
<dbReference type="Gene3D" id="1.20.1250.20">
    <property type="entry name" value="MFS general substrate transporter like domains"/>
    <property type="match status" value="2"/>
</dbReference>
<dbReference type="GO" id="GO:0008028">
    <property type="term" value="F:monocarboxylic acid transmembrane transporter activity"/>
    <property type="evidence" value="ECO:0000318"/>
    <property type="project" value="GO_Central"/>
</dbReference>
<dbReference type="GO" id="GO:0015718">
    <property type="term" value="P:monocarboxylic acid transport"/>
    <property type="evidence" value="ECO:0000318"/>
    <property type="project" value="GO_Central"/>
</dbReference>
<accession>D6WA61</accession>
<feature type="transmembrane region" description="Helical" evidence="1">
    <location>
        <begin position="142"/>
        <end position="167"/>
    </location>
</feature>
<dbReference type="SUPFAM" id="SSF103473">
    <property type="entry name" value="MFS general substrate transporter"/>
    <property type="match status" value="1"/>
</dbReference>
<keyword evidence="1" id="KW-0812">Transmembrane</keyword>
<dbReference type="OrthoDB" id="6509908at2759"/>
<dbReference type="HOGENOM" id="CLU_001265_59_2_1"/>
<feature type="transmembrane region" description="Helical" evidence="1">
    <location>
        <begin position="508"/>
        <end position="528"/>
    </location>
</feature>
<dbReference type="eggNOG" id="KOG2504">
    <property type="taxonomic scope" value="Eukaryota"/>
</dbReference>
<sequence>MEEEESKVSVATYSVRSTPSSYKSSFKLNEDEFIDTYITIPPDGGWGWIVVLASFLCNFVADGALYTFGIFLDDISKTYKSKAATVALGNSLMTGFYYMTGPITCALVNRVGFQITGGLGGIIAAVAFFFSTMTTTITQFVCVFGIIGGFGFGLVYVPSIVAVGFYFERWRALATSIAVTGSAAGIVGFPLIVEGLLGNYTWQTKFKVISGLCIATASLALLYRPLKPKRVWTTKDKKVVQFNSGDVADSIGSFHLDEKPGFIKRIINRFHNVTYPTHAQLHKESTFVINFPIGPSTSSVFITSVPEGSLTTFMRNTPSRSELRSERLDKLSTVYEDETDRKKGCCKECCNVKKCCGASNRPMYRDDIFYTGSLYTLPPQVSQVSKTSKVQQIKSLDHTLSVTRAEVLKEGTEERLHWRCCPESMLRTLVTMLNFDLLKSPAFICLVSSGFFTLLGMFVPFIYLIERADENKISRDVSYHLFTALGISNALGRIVSGVISSLPKAKPLIVSYISLFICGLSTFVSYFLRDVYSQFIYVSIFGLTIACLASLRTPIVVELLGLENLTNAFGLLLLIHGIAGFLGMPIAGRIVKLARSYNSAFLFSGSTLMLSAGLLIPIKRISEWEQNKKKTQL</sequence>
<dbReference type="InterPro" id="IPR036259">
    <property type="entry name" value="MFS_trans_sf"/>
</dbReference>
<dbReference type="OMA" id="PVHITIQ"/>
<dbReference type="PhylomeDB" id="D6WA61"/>
<evidence type="ECO:0000313" key="3">
    <source>
        <dbReference type="Proteomes" id="UP000007266"/>
    </source>
</evidence>
<feature type="transmembrane region" description="Helical" evidence="1">
    <location>
        <begin position="83"/>
        <end position="99"/>
    </location>
</feature>
<dbReference type="PANTHER" id="PTHR11360:SF238">
    <property type="entry name" value="SD10469P"/>
    <property type="match status" value="1"/>
</dbReference>
<reference evidence="2 3" key="1">
    <citation type="journal article" date="2008" name="Nature">
        <title>The genome of the model beetle and pest Tribolium castaneum.</title>
        <authorList>
            <consortium name="Tribolium Genome Sequencing Consortium"/>
            <person name="Richards S."/>
            <person name="Gibbs R.A."/>
            <person name="Weinstock G.M."/>
            <person name="Brown S.J."/>
            <person name="Denell R."/>
            <person name="Beeman R.W."/>
            <person name="Gibbs R."/>
            <person name="Beeman R.W."/>
            <person name="Brown S.J."/>
            <person name="Bucher G."/>
            <person name="Friedrich M."/>
            <person name="Grimmelikhuijzen C.J."/>
            <person name="Klingler M."/>
            <person name="Lorenzen M."/>
            <person name="Richards S."/>
            <person name="Roth S."/>
            <person name="Schroder R."/>
            <person name="Tautz D."/>
            <person name="Zdobnov E.M."/>
            <person name="Muzny D."/>
            <person name="Gibbs R.A."/>
            <person name="Weinstock G.M."/>
            <person name="Attaway T."/>
            <person name="Bell S."/>
            <person name="Buhay C.J."/>
            <person name="Chandrabose M.N."/>
            <person name="Chavez D."/>
            <person name="Clerk-Blankenburg K.P."/>
            <person name="Cree A."/>
            <person name="Dao M."/>
            <person name="Davis C."/>
            <person name="Chacko J."/>
            <person name="Dinh H."/>
            <person name="Dugan-Rocha S."/>
            <person name="Fowler G."/>
            <person name="Garner T.T."/>
            <person name="Garnes J."/>
            <person name="Gnirke A."/>
            <person name="Hawes A."/>
            <person name="Hernandez J."/>
            <person name="Hines S."/>
            <person name="Holder M."/>
            <person name="Hume J."/>
            <person name="Jhangiani S.N."/>
            <person name="Joshi V."/>
            <person name="Khan Z.M."/>
            <person name="Jackson L."/>
            <person name="Kovar C."/>
            <person name="Kowis A."/>
            <person name="Lee S."/>
            <person name="Lewis L.R."/>
            <person name="Margolis J."/>
            <person name="Morgan M."/>
            <person name="Nazareth L.V."/>
            <person name="Nguyen N."/>
            <person name="Okwuonu G."/>
            <person name="Parker D."/>
            <person name="Richards S."/>
            <person name="Ruiz S.J."/>
            <person name="Santibanez J."/>
            <person name="Savard J."/>
            <person name="Scherer S.E."/>
            <person name="Schneider B."/>
            <person name="Sodergren E."/>
            <person name="Tautz D."/>
            <person name="Vattahil S."/>
            <person name="Villasana D."/>
            <person name="White C.S."/>
            <person name="Wright R."/>
            <person name="Park Y."/>
            <person name="Beeman R.W."/>
            <person name="Lord J."/>
            <person name="Oppert B."/>
            <person name="Lorenzen M."/>
            <person name="Brown S."/>
            <person name="Wang L."/>
            <person name="Savard J."/>
            <person name="Tautz D."/>
            <person name="Richards S."/>
            <person name="Weinstock G."/>
            <person name="Gibbs R.A."/>
            <person name="Liu Y."/>
            <person name="Worley K."/>
            <person name="Weinstock G."/>
            <person name="Elsik C.G."/>
            <person name="Reese J.T."/>
            <person name="Elhaik E."/>
            <person name="Landan G."/>
            <person name="Graur D."/>
            <person name="Arensburger P."/>
            <person name="Atkinson P."/>
            <person name="Beeman R.W."/>
            <person name="Beidler J."/>
            <person name="Brown S.J."/>
            <person name="Demuth J.P."/>
            <person name="Drury D.W."/>
            <person name="Du Y.Z."/>
            <person name="Fujiwara H."/>
            <person name="Lorenzen M."/>
            <person name="Maselli V."/>
            <person name="Osanai M."/>
            <person name="Park Y."/>
            <person name="Robertson H.M."/>
            <person name="Tu Z."/>
            <person name="Wang J.J."/>
            <person name="Wang S."/>
            <person name="Richards S."/>
            <person name="Song H."/>
            <person name="Zhang L."/>
            <person name="Sodergren E."/>
            <person name="Werner D."/>
            <person name="Stanke M."/>
            <person name="Morgenstern B."/>
            <person name="Solovyev V."/>
            <person name="Kosarev P."/>
            <person name="Brown G."/>
            <person name="Chen H.C."/>
            <person name="Ermolaeva O."/>
            <person name="Hlavina W."/>
            <person name="Kapustin Y."/>
            <person name="Kiryutin B."/>
            <person name="Kitts P."/>
            <person name="Maglott D."/>
            <person name="Pruitt K."/>
            <person name="Sapojnikov V."/>
            <person name="Souvorov A."/>
            <person name="Mackey A.J."/>
            <person name="Waterhouse R.M."/>
            <person name="Wyder S."/>
            <person name="Zdobnov E.M."/>
            <person name="Zdobnov E.M."/>
            <person name="Wyder S."/>
            <person name="Kriventseva E.V."/>
            <person name="Kadowaki T."/>
            <person name="Bork P."/>
            <person name="Aranda M."/>
            <person name="Bao R."/>
            <person name="Beermann A."/>
            <person name="Berns N."/>
            <person name="Bolognesi R."/>
            <person name="Bonneton F."/>
            <person name="Bopp D."/>
            <person name="Brown S.J."/>
            <person name="Bucher G."/>
            <person name="Butts T."/>
            <person name="Chaumot A."/>
            <person name="Denell R.E."/>
            <person name="Ferrier D.E."/>
            <person name="Friedrich M."/>
            <person name="Gordon C.M."/>
            <person name="Jindra M."/>
            <person name="Klingler M."/>
            <person name="Lan Q."/>
            <person name="Lattorff H.M."/>
            <person name="Laudet V."/>
            <person name="von Levetsow C."/>
            <person name="Liu Z."/>
            <person name="Lutz R."/>
            <person name="Lynch J.A."/>
            <person name="da Fonseca R.N."/>
            <person name="Posnien N."/>
            <person name="Reuter R."/>
            <person name="Roth S."/>
            <person name="Savard J."/>
            <person name="Schinko J.B."/>
            <person name="Schmitt C."/>
            <person name="Schoppmeier M."/>
            <person name="Schroder R."/>
            <person name="Shippy T.D."/>
            <person name="Simonnet F."/>
            <person name="Marques-Souza H."/>
            <person name="Tautz D."/>
            <person name="Tomoyasu Y."/>
            <person name="Trauner J."/>
            <person name="Van der Zee M."/>
            <person name="Vervoort M."/>
            <person name="Wittkopp N."/>
            <person name="Wimmer E.A."/>
            <person name="Yang X."/>
            <person name="Jones A.K."/>
            <person name="Sattelle D.B."/>
            <person name="Ebert P.R."/>
            <person name="Nelson D."/>
            <person name="Scott J.G."/>
            <person name="Beeman R.W."/>
            <person name="Muthukrishnan S."/>
            <person name="Kramer K.J."/>
            <person name="Arakane Y."/>
            <person name="Beeman R.W."/>
            <person name="Zhu Q."/>
            <person name="Hogenkamp D."/>
            <person name="Dixit R."/>
            <person name="Oppert B."/>
            <person name="Jiang H."/>
            <person name="Zou Z."/>
            <person name="Marshall J."/>
            <person name="Elpidina E."/>
            <person name="Vinokurov K."/>
            <person name="Oppert C."/>
            <person name="Zou Z."/>
            <person name="Evans J."/>
            <person name="Lu Z."/>
            <person name="Zhao P."/>
            <person name="Sumathipala N."/>
            <person name="Altincicek B."/>
            <person name="Vilcinskas A."/>
            <person name="Williams M."/>
            <person name="Hultmark D."/>
            <person name="Hetru C."/>
            <person name="Jiang H."/>
            <person name="Grimmelikhuijzen C.J."/>
            <person name="Hauser F."/>
            <person name="Cazzamali G."/>
            <person name="Williamson M."/>
            <person name="Park Y."/>
            <person name="Li B."/>
            <person name="Tanaka Y."/>
            <person name="Predel R."/>
            <person name="Neupert S."/>
            <person name="Schachtner J."/>
            <person name="Verleyen P."/>
            <person name="Raible F."/>
            <person name="Bork P."/>
            <person name="Friedrich M."/>
            <person name="Walden K.K."/>
            <person name="Robertson H.M."/>
            <person name="Angeli S."/>
            <person name="Foret S."/>
            <person name="Bucher G."/>
            <person name="Schuetz S."/>
            <person name="Maleszka R."/>
            <person name="Wimmer E.A."/>
            <person name="Beeman R.W."/>
            <person name="Lorenzen M."/>
            <person name="Tomoyasu Y."/>
            <person name="Miller S.C."/>
            <person name="Grossmann D."/>
            <person name="Bucher G."/>
        </authorList>
    </citation>
    <scope>NUCLEOTIDE SEQUENCE [LARGE SCALE GENOMIC DNA]</scope>
    <source>
        <strain evidence="2 3">Georgia GA2</strain>
    </source>
</reference>
<feature type="transmembrane region" description="Helical" evidence="1">
    <location>
        <begin position="569"/>
        <end position="588"/>
    </location>
</feature>
<feature type="transmembrane region" description="Helical" evidence="1">
    <location>
        <begin position="46"/>
        <end position="71"/>
    </location>
</feature>
<dbReference type="Proteomes" id="UP000007266">
    <property type="component" value="Linkage group 2"/>
</dbReference>
<dbReference type="InterPro" id="IPR011701">
    <property type="entry name" value="MFS"/>
</dbReference>
<keyword evidence="1" id="KW-1133">Transmembrane helix</keyword>
<evidence type="ECO:0000313" key="2">
    <source>
        <dbReference type="EMBL" id="EEZ98055.1"/>
    </source>
</evidence>
<dbReference type="Pfam" id="PF07690">
    <property type="entry name" value="MFS_1"/>
    <property type="match status" value="2"/>
</dbReference>
<dbReference type="PANTHER" id="PTHR11360">
    <property type="entry name" value="MONOCARBOXYLATE TRANSPORTER"/>
    <property type="match status" value="1"/>
</dbReference>